<evidence type="ECO:0000256" key="1">
    <source>
        <dbReference type="SAM" id="MobiDB-lite"/>
    </source>
</evidence>
<organism evidence="2 3">
    <name type="scientific">Clathrus columnatus</name>
    <dbReference type="NCBI Taxonomy" id="1419009"/>
    <lineage>
        <taxon>Eukaryota</taxon>
        <taxon>Fungi</taxon>
        <taxon>Dikarya</taxon>
        <taxon>Basidiomycota</taxon>
        <taxon>Agaricomycotina</taxon>
        <taxon>Agaricomycetes</taxon>
        <taxon>Phallomycetidae</taxon>
        <taxon>Phallales</taxon>
        <taxon>Clathraceae</taxon>
        <taxon>Clathrus</taxon>
    </lineage>
</organism>
<feature type="compositionally biased region" description="Polar residues" evidence="1">
    <location>
        <begin position="217"/>
        <end position="231"/>
    </location>
</feature>
<feature type="region of interest" description="Disordered" evidence="1">
    <location>
        <begin position="175"/>
        <end position="250"/>
    </location>
</feature>
<accession>A0AAV5ADP0</accession>
<comment type="caution">
    <text evidence="2">The sequence shown here is derived from an EMBL/GenBank/DDBJ whole genome shotgun (WGS) entry which is preliminary data.</text>
</comment>
<dbReference type="Proteomes" id="UP001050691">
    <property type="component" value="Unassembled WGS sequence"/>
</dbReference>
<dbReference type="AlphaFoldDB" id="A0AAV5ADP0"/>
<evidence type="ECO:0000313" key="3">
    <source>
        <dbReference type="Proteomes" id="UP001050691"/>
    </source>
</evidence>
<sequence length="274" mass="27524">MIDQYTAIGRNKRIQNPVLGRSTADQNWLLTHVPWNDAKTEGTTVSSLYVPSISDAGGLDDGSFLIGSLAGVQDGTSTYILLLGSTDTDADDGPTPTLTLVEASTTAHLFGAAALDDQGDTATIDIQCTINGDSSSCEEVAGAVVSGVTAAPTTSAFTETVSPIAVTLVNTLPSVTSNPAQSTQSPSSLSSSGSGSPTGLIPPTQNPSPSSPQVTPGNTPLTAPSNTPSSNGTTLSSAAPGSSSSTTRPPNAATYHTLSVLLCAFPLAAVSMLL</sequence>
<feature type="compositionally biased region" description="Low complexity" evidence="1">
    <location>
        <begin position="232"/>
        <end position="247"/>
    </location>
</feature>
<evidence type="ECO:0000313" key="2">
    <source>
        <dbReference type="EMBL" id="GJJ10824.1"/>
    </source>
</evidence>
<name>A0AAV5ADP0_9AGAM</name>
<keyword evidence="3" id="KW-1185">Reference proteome</keyword>
<reference evidence="2" key="1">
    <citation type="submission" date="2021-10" db="EMBL/GenBank/DDBJ databases">
        <title>De novo Genome Assembly of Clathrus columnatus (Basidiomycota, Fungi) Using Illumina and Nanopore Sequence Data.</title>
        <authorList>
            <person name="Ogiso-Tanaka E."/>
            <person name="Itagaki H."/>
            <person name="Hosoya T."/>
            <person name="Hosaka K."/>
        </authorList>
    </citation>
    <scope>NUCLEOTIDE SEQUENCE</scope>
    <source>
        <strain evidence="2">MO-923</strain>
    </source>
</reference>
<proteinExistence type="predicted"/>
<dbReference type="EMBL" id="BPWL01000005">
    <property type="protein sequence ID" value="GJJ10824.1"/>
    <property type="molecule type" value="Genomic_DNA"/>
</dbReference>
<gene>
    <name evidence="2" type="ORF">Clacol_005052</name>
</gene>
<feature type="compositionally biased region" description="Low complexity" evidence="1">
    <location>
        <begin position="181"/>
        <end position="203"/>
    </location>
</feature>
<protein>
    <submittedName>
        <fullName evidence="2">Uncharacterized protein</fullName>
    </submittedName>
</protein>